<dbReference type="PANTHER" id="PTHR46109:SF1">
    <property type="entry name" value="PROTEIN LIN-28 HOMOLOG"/>
    <property type="match status" value="1"/>
</dbReference>
<comment type="subcellular location">
    <subcellularLocation>
        <location evidence="1">Cytoplasm</location>
    </subcellularLocation>
</comment>
<dbReference type="InterPro" id="IPR051373">
    <property type="entry name" value="Lin-28_RNA-binding"/>
</dbReference>
<dbReference type="Pfam" id="PF00313">
    <property type="entry name" value="CSD"/>
    <property type="match status" value="1"/>
</dbReference>
<dbReference type="GO" id="GO:0005737">
    <property type="term" value="C:cytoplasm"/>
    <property type="evidence" value="ECO:0007669"/>
    <property type="project" value="UniProtKB-SubCell"/>
</dbReference>
<protein>
    <recommendedName>
        <fullName evidence="4">CSD domain-containing protein</fullName>
    </recommendedName>
</protein>
<evidence type="ECO:0000256" key="3">
    <source>
        <dbReference type="SAM" id="MobiDB-lite"/>
    </source>
</evidence>
<evidence type="ECO:0000256" key="2">
    <source>
        <dbReference type="ARBA" id="ARBA00022490"/>
    </source>
</evidence>
<dbReference type="GO" id="GO:0031054">
    <property type="term" value="P:pre-miRNA processing"/>
    <property type="evidence" value="ECO:0007669"/>
    <property type="project" value="TreeGrafter"/>
</dbReference>
<name>A0A8H7S2U1_9FUNG</name>
<dbReference type="GO" id="GO:0003729">
    <property type="term" value="F:mRNA binding"/>
    <property type="evidence" value="ECO:0007669"/>
    <property type="project" value="TreeGrafter"/>
</dbReference>
<dbReference type="Gene3D" id="2.40.50.140">
    <property type="entry name" value="Nucleic acid-binding proteins"/>
    <property type="match status" value="1"/>
</dbReference>
<keyword evidence="2" id="KW-0963">Cytoplasm</keyword>
<dbReference type="GO" id="GO:0005634">
    <property type="term" value="C:nucleus"/>
    <property type="evidence" value="ECO:0007669"/>
    <property type="project" value="TreeGrafter"/>
</dbReference>
<keyword evidence="6" id="KW-1185">Reference proteome</keyword>
<dbReference type="SMART" id="SM00357">
    <property type="entry name" value="CSP"/>
    <property type="match status" value="1"/>
</dbReference>
<dbReference type="PANTHER" id="PTHR46109">
    <property type="entry name" value="PROTEIN LIN-28"/>
    <property type="match status" value="1"/>
</dbReference>
<feature type="domain" description="CSD" evidence="4">
    <location>
        <begin position="12"/>
        <end position="86"/>
    </location>
</feature>
<dbReference type="OrthoDB" id="422005at2759"/>
<evidence type="ECO:0000313" key="6">
    <source>
        <dbReference type="Proteomes" id="UP000646827"/>
    </source>
</evidence>
<dbReference type="AlphaFoldDB" id="A0A8H7S2U1"/>
<gene>
    <name evidence="5" type="ORF">INT45_004442</name>
</gene>
<evidence type="ECO:0000259" key="4">
    <source>
        <dbReference type="PROSITE" id="PS51857"/>
    </source>
</evidence>
<feature type="region of interest" description="Disordered" evidence="3">
    <location>
        <begin position="79"/>
        <end position="100"/>
    </location>
</feature>
<dbReference type="InterPro" id="IPR012340">
    <property type="entry name" value="NA-bd_OB-fold"/>
</dbReference>
<evidence type="ECO:0000313" key="5">
    <source>
        <dbReference type="EMBL" id="KAG2221133.1"/>
    </source>
</evidence>
<proteinExistence type="predicted"/>
<dbReference type="EMBL" id="JAEPRB010000118">
    <property type="protein sequence ID" value="KAG2221133.1"/>
    <property type="molecule type" value="Genomic_DNA"/>
</dbReference>
<sequence>MTTSTSTTGPIRKLGHVKFFNSTKGYGFIIPTEPLVETIIGQPSIEVFVHHSAILGGGFKSLAEGEMVEYDLIQGPKGMQAANVSGPEGKPVRGDPNAHRPYHHYRYQRYI</sequence>
<evidence type="ECO:0000256" key="1">
    <source>
        <dbReference type="ARBA" id="ARBA00004496"/>
    </source>
</evidence>
<comment type="caution">
    <text evidence="5">The sequence shown here is derived from an EMBL/GenBank/DDBJ whole genome shotgun (WGS) entry which is preliminary data.</text>
</comment>
<organism evidence="5 6">
    <name type="scientific">Circinella minor</name>
    <dbReference type="NCBI Taxonomy" id="1195481"/>
    <lineage>
        <taxon>Eukaryota</taxon>
        <taxon>Fungi</taxon>
        <taxon>Fungi incertae sedis</taxon>
        <taxon>Mucoromycota</taxon>
        <taxon>Mucoromycotina</taxon>
        <taxon>Mucoromycetes</taxon>
        <taxon>Mucorales</taxon>
        <taxon>Lichtheimiaceae</taxon>
        <taxon>Circinella</taxon>
    </lineage>
</organism>
<accession>A0A8H7S2U1</accession>
<reference evidence="5 6" key="1">
    <citation type="submission" date="2020-12" db="EMBL/GenBank/DDBJ databases">
        <title>Metabolic potential, ecology and presence of endohyphal bacteria is reflected in genomic diversity of Mucoromycotina.</title>
        <authorList>
            <person name="Muszewska A."/>
            <person name="Okrasinska A."/>
            <person name="Steczkiewicz K."/>
            <person name="Drgas O."/>
            <person name="Orlowska M."/>
            <person name="Perlinska-Lenart U."/>
            <person name="Aleksandrzak-Piekarczyk T."/>
            <person name="Szatraj K."/>
            <person name="Zielenkiewicz U."/>
            <person name="Pilsyk S."/>
            <person name="Malc E."/>
            <person name="Mieczkowski P."/>
            <person name="Kruszewska J.S."/>
            <person name="Biernat P."/>
            <person name="Pawlowska J."/>
        </authorList>
    </citation>
    <scope>NUCLEOTIDE SEQUENCE [LARGE SCALE GENOMIC DNA]</scope>
    <source>
        <strain evidence="5 6">CBS 142.35</strain>
    </source>
</reference>
<dbReference type="Proteomes" id="UP000646827">
    <property type="component" value="Unassembled WGS sequence"/>
</dbReference>
<dbReference type="InterPro" id="IPR002059">
    <property type="entry name" value="CSP_DNA-bd"/>
</dbReference>
<dbReference type="PROSITE" id="PS51857">
    <property type="entry name" value="CSD_2"/>
    <property type="match status" value="1"/>
</dbReference>
<dbReference type="InterPro" id="IPR011129">
    <property type="entry name" value="CSD"/>
</dbReference>
<dbReference type="SUPFAM" id="SSF50249">
    <property type="entry name" value="Nucleic acid-binding proteins"/>
    <property type="match status" value="1"/>
</dbReference>